<feature type="domain" description="Trimeric autotransporter adhesin YadA-like head" evidence="2">
    <location>
        <begin position="388"/>
        <end position="412"/>
    </location>
</feature>
<feature type="chain" id="PRO_5002998618" evidence="1">
    <location>
        <begin position="30"/>
        <end position="703"/>
    </location>
</feature>
<feature type="domain" description="Trimeric autotransporter adhesin YadA-like head" evidence="2">
    <location>
        <begin position="573"/>
        <end position="597"/>
    </location>
</feature>
<comment type="caution">
    <text evidence="4">The sequence shown here is derived from an EMBL/GenBank/DDBJ whole genome shotgun (WGS) entry which is preliminary data.</text>
</comment>
<feature type="domain" description="Trimeric autotransporter adhesin YadA-like stalk" evidence="3">
    <location>
        <begin position="329"/>
        <end position="367"/>
    </location>
</feature>
<dbReference type="Gene3D" id="2.150.10.10">
    <property type="entry name" value="Serralysin-like metalloprotease, C-terminal"/>
    <property type="match status" value="4"/>
</dbReference>
<dbReference type="HOGENOM" id="CLU_392603_0_0_6"/>
<keyword evidence="1" id="KW-0732">Signal</keyword>
<evidence type="ECO:0000256" key="1">
    <source>
        <dbReference type="SAM" id="SignalP"/>
    </source>
</evidence>
<dbReference type="AlphaFoldDB" id="C9PP17"/>
<accession>C9PP17</accession>
<gene>
    <name evidence="4" type="ORF">HMPREF0621_0741</name>
</gene>
<protein>
    <submittedName>
        <fullName evidence="4">Hep/Hag repeat protein</fullName>
    </submittedName>
</protein>
<dbReference type="InterPro" id="IPR008635">
    <property type="entry name" value="Coiled_stalk_dom"/>
</dbReference>
<feature type="domain" description="Trimeric autotransporter adhesin YadA-like stalk" evidence="3">
    <location>
        <begin position="499"/>
        <end position="523"/>
    </location>
</feature>
<dbReference type="STRING" id="667128.HMPREF0621_0741"/>
<feature type="domain" description="Trimeric autotransporter adhesin YadA-like head" evidence="2">
    <location>
        <begin position="262"/>
        <end position="284"/>
    </location>
</feature>
<proteinExistence type="predicted"/>
<evidence type="ECO:0000313" key="4">
    <source>
        <dbReference type="EMBL" id="EEX50677.1"/>
    </source>
</evidence>
<reference evidence="4 5" key="1">
    <citation type="submission" date="2009-10" db="EMBL/GenBank/DDBJ databases">
        <authorList>
            <person name="Muzny D."/>
            <person name="Qin X."/>
            <person name="Deng J."/>
            <person name="Jiang H."/>
            <person name="Liu Y."/>
            <person name="Qu J."/>
            <person name="Song X.-Z."/>
            <person name="Zhang L."/>
            <person name="Thornton R."/>
            <person name="Coyle M."/>
            <person name="Francisco L."/>
            <person name="Jackson L."/>
            <person name="Javaid M."/>
            <person name="Korchina V."/>
            <person name="Kovar C."/>
            <person name="Mata R."/>
            <person name="Mathew T."/>
            <person name="Ngo R."/>
            <person name="Nguyen L."/>
            <person name="Nguyen N."/>
            <person name="Okwuonu G."/>
            <person name="Ongeri F."/>
            <person name="Pham C."/>
            <person name="Simmons D."/>
            <person name="Wilczek-Boney K."/>
            <person name="Hale W."/>
            <person name="Jakkamsetti A."/>
            <person name="Pham P."/>
            <person name="Ruth R."/>
            <person name="San Lucas F."/>
            <person name="Warren J."/>
            <person name="Zhang J."/>
            <person name="Zhao Z."/>
            <person name="Zhou C."/>
            <person name="Zhu D."/>
            <person name="Lee S."/>
            <person name="Bess C."/>
            <person name="Blankenburg K."/>
            <person name="Forbes L."/>
            <person name="Fu Q."/>
            <person name="Gubbala S."/>
            <person name="Hirani K."/>
            <person name="Jayaseelan J.C."/>
            <person name="Lara F."/>
            <person name="Munidasa M."/>
            <person name="Palculict T."/>
            <person name="Patil S."/>
            <person name="Pu L.-L."/>
            <person name="Saada N."/>
            <person name="Tang L."/>
            <person name="Weissenberger G."/>
            <person name="Zhu Y."/>
            <person name="Hemphill L."/>
            <person name="Shang Y."/>
            <person name="Youmans B."/>
            <person name="Ayvaz T."/>
            <person name="Ross M."/>
            <person name="Santibanez J."/>
            <person name="Aqrawi P."/>
            <person name="Gross S."/>
            <person name="Joshi V."/>
            <person name="Fowler G."/>
            <person name="Nazareth L."/>
            <person name="Reid J."/>
            <person name="Worley K."/>
            <person name="Petrosino J."/>
            <person name="Highlander S."/>
            <person name="Gibbs R."/>
        </authorList>
    </citation>
    <scope>NUCLEOTIDE SEQUENCE [LARGE SCALE GENOMIC DNA]</scope>
    <source>
        <strain evidence="4 5">ATCC 43325</strain>
    </source>
</reference>
<feature type="domain" description="Trimeric autotransporter adhesin YadA-like head" evidence="2">
    <location>
        <begin position="103"/>
        <end position="125"/>
    </location>
</feature>
<dbReference type="GO" id="GO:0019867">
    <property type="term" value="C:outer membrane"/>
    <property type="evidence" value="ECO:0007669"/>
    <property type="project" value="InterPro"/>
</dbReference>
<evidence type="ECO:0000259" key="3">
    <source>
        <dbReference type="Pfam" id="PF05662"/>
    </source>
</evidence>
<feature type="domain" description="Trimeric autotransporter adhesin YadA-like head" evidence="2">
    <location>
        <begin position="65"/>
        <end position="91"/>
    </location>
</feature>
<feature type="non-terminal residue" evidence="4">
    <location>
        <position position="703"/>
    </location>
</feature>
<dbReference type="SUPFAM" id="SSF101967">
    <property type="entry name" value="Adhesin YadA, collagen-binding domain"/>
    <property type="match status" value="4"/>
</dbReference>
<dbReference type="EMBL" id="ACZR01000007">
    <property type="protein sequence ID" value="EEX50677.1"/>
    <property type="molecule type" value="Genomic_DNA"/>
</dbReference>
<dbReference type="Pfam" id="PF05658">
    <property type="entry name" value="YadA_head"/>
    <property type="match status" value="7"/>
</dbReference>
<dbReference type="InterPro" id="IPR008640">
    <property type="entry name" value="Adhesin_Head_dom"/>
</dbReference>
<feature type="domain" description="Trimeric autotransporter adhesin YadA-like head" evidence="2">
    <location>
        <begin position="233"/>
        <end position="252"/>
    </location>
</feature>
<dbReference type="Pfam" id="PF05662">
    <property type="entry name" value="YadA_stalk"/>
    <property type="match status" value="4"/>
</dbReference>
<dbReference type="InterPro" id="IPR011049">
    <property type="entry name" value="Serralysin-like_metalloprot_C"/>
</dbReference>
<feature type="domain" description="Trimeric autotransporter adhesin YadA-like head" evidence="2">
    <location>
        <begin position="543"/>
        <end position="569"/>
    </location>
</feature>
<name>C9PP17_9PAST</name>
<evidence type="ECO:0000259" key="2">
    <source>
        <dbReference type="Pfam" id="PF05658"/>
    </source>
</evidence>
<organism evidence="4 5">
    <name type="scientific">Pasteurella dagmatis ATCC 43325</name>
    <dbReference type="NCBI Taxonomy" id="667128"/>
    <lineage>
        <taxon>Bacteria</taxon>
        <taxon>Pseudomonadati</taxon>
        <taxon>Pseudomonadota</taxon>
        <taxon>Gammaproteobacteria</taxon>
        <taxon>Pasteurellales</taxon>
        <taxon>Pasteurellaceae</taxon>
        <taxon>Pasteurella</taxon>
    </lineage>
</organism>
<feature type="domain" description="Trimeric autotransporter adhesin YadA-like stalk" evidence="3">
    <location>
        <begin position="657"/>
        <end position="680"/>
    </location>
</feature>
<dbReference type="Proteomes" id="UP000005519">
    <property type="component" value="Unassembled WGS sequence"/>
</dbReference>
<keyword evidence="5" id="KW-1185">Reference proteome</keyword>
<sequence length="703" mass="72966">MDYLTLRTFKRTLLSLAIASCLSPISALATNNYLGVNTNHPSDSNYQGRGATGTDAITLGKSAKAENEASISIGPSALTKGSNSLAIGRSARVGSSSSLAINNSVAIGYNSSVNINNSIALGYNSSIKVSDVLSNKRSYFLENHSSDNLNDSGQGIVSVGTSDGNIKRRIIGVAGGYNDYDAANVKQVKSAVRYISIQSDNTGDLNYDGKGATGLDAIAIGKRASSVAREGLSFGVGARTNGESSIAIGSGALVGETTTTHRSIAFGQNAKANLQNSLALGYNSVVQTADVLAANTHSYFLENHGSDVLNDSGQGIVSFGTANGSIKRRLIGVAGGYNDYDAANVKQVKSAVRYISFKSDNTGDANYYRNGATGADSIAIGKGASSAGGESLSFGIDAQAKEQGSLAIGRSAISHKQYGLTLGYQAATREVEGVALGRGAATHNQKSIALGSDSQDQNYNQNSRGAFLNHNPSKINQYTENNDKNNGVLSIGNNSLKRRIIHLAAGSDNTDAVNVEQLTYATRYYGVNTPVDTNNPNYRGKGASGEYAIAIGSAAQGKGRFSLAVGDNAIAMGEKSVALGYGAQAKLNGGVAIGDYAIASNANSVALGRNSVDESYNQNTRAIFLNAKAGIENDQSEANADITNGVVSIGHHGLRRRIVHVAGGAGDYDAANIRQLTYATRYYGVNSHVEPNNANYRGKGASG</sequence>
<evidence type="ECO:0000313" key="5">
    <source>
        <dbReference type="Proteomes" id="UP000005519"/>
    </source>
</evidence>
<feature type="domain" description="Trimeric autotransporter adhesin YadA-like stalk" evidence="3">
    <location>
        <begin position="169"/>
        <end position="206"/>
    </location>
</feature>
<feature type="signal peptide" evidence="1">
    <location>
        <begin position="1"/>
        <end position="29"/>
    </location>
</feature>